<dbReference type="Pfam" id="PF00294">
    <property type="entry name" value="PfkB"/>
    <property type="match status" value="1"/>
</dbReference>
<evidence type="ECO:0000313" key="4">
    <source>
        <dbReference type="EMBL" id="SFB43974.1"/>
    </source>
</evidence>
<dbReference type="InterPro" id="IPR029056">
    <property type="entry name" value="Ribokinase-like"/>
</dbReference>
<dbReference type="InterPro" id="IPR011611">
    <property type="entry name" value="PfkB_dom"/>
</dbReference>
<organism evidence="4 5">
    <name type="scientific">Clostridium frigidicarnis</name>
    <dbReference type="NCBI Taxonomy" id="84698"/>
    <lineage>
        <taxon>Bacteria</taxon>
        <taxon>Bacillati</taxon>
        <taxon>Bacillota</taxon>
        <taxon>Clostridia</taxon>
        <taxon>Eubacteriales</taxon>
        <taxon>Clostridiaceae</taxon>
        <taxon>Clostridium</taxon>
    </lineage>
</organism>
<dbReference type="SUPFAM" id="SSF53613">
    <property type="entry name" value="Ribokinase-like"/>
    <property type="match status" value="1"/>
</dbReference>
<evidence type="ECO:0000259" key="3">
    <source>
        <dbReference type="Pfam" id="PF00294"/>
    </source>
</evidence>
<name>A0A1I1B0U9_9CLOT</name>
<keyword evidence="1" id="KW-0808">Transferase</keyword>
<accession>A0A1I1B0U9</accession>
<dbReference type="EMBL" id="FOKI01000057">
    <property type="protein sequence ID" value="SFB43974.1"/>
    <property type="molecule type" value="Genomic_DNA"/>
</dbReference>
<keyword evidence="2 4" id="KW-0418">Kinase</keyword>
<dbReference type="GO" id="GO:0016301">
    <property type="term" value="F:kinase activity"/>
    <property type="evidence" value="ECO:0007669"/>
    <property type="project" value="UniProtKB-KW"/>
</dbReference>
<dbReference type="PROSITE" id="PS00584">
    <property type="entry name" value="PFKB_KINASES_2"/>
    <property type="match status" value="1"/>
</dbReference>
<dbReference type="Proteomes" id="UP000198619">
    <property type="component" value="Unassembled WGS sequence"/>
</dbReference>
<feature type="domain" description="Carbohydrate kinase PfkB" evidence="3">
    <location>
        <begin position="10"/>
        <end position="296"/>
    </location>
</feature>
<dbReference type="AlphaFoldDB" id="A0A1I1B0U9"/>
<keyword evidence="5" id="KW-1185">Reference proteome</keyword>
<dbReference type="PANTHER" id="PTHR10584">
    <property type="entry name" value="SUGAR KINASE"/>
    <property type="match status" value="1"/>
</dbReference>
<evidence type="ECO:0000256" key="1">
    <source>
        <dbReference type="ARBA" id="ARBA00022679"/>
    </source>
</evidence>
<sequence>MEKSNEGYALVLGASIVDIFGFCRSKYRECNSTPGSIKMSFGGVCRNIAENMARVDVSTKFISILGDDEKGRNMLEHSKIVGYNMEESLMLKDGTTPTYLAILDEKGEMISAVVDMESINRLSPEFIDSKAEIIENAEYTLLDADNPKILEYILTKFKGKTKFVLDPVSACKAANIRNLIKHFHTIKPNRYEAEVLSGIIIRNDNDLKTAAQYFHDLGVENVFISLDEDGIYFSNGKEAGKFKANNVPVKNVTGAGDSFVAGLAYGYMNKLSLDDTVTFAIAMSTITIAHEETIHPKMSLEFVEETIKQLDWTKIKF</sequence>
<evidence type="ECO:0000313" key="5">
    <source>
        <dbReference type="Proteomes" id="UP000198619"/>
    </source>
</evidence>
<evidence type="ECO:0000256" key="2">
    <source>
        <dbReference type="ARBA" id="ARBA00022777"/>
    </source>
</evidence>
<dbReference type="Gene3D" id="3.40.1190.20">
    <property type="match status" value="1"/>
</dbReference>
<protein>
    <submittedName>
        <fullName evidence="4">Sugar or nucleoside kinase, ribokinase family</fullName>
    </submittedName>
</protein>
<reference evidence="4 5" key="1">
    <citation type="submission" date="2016-10" db="EMBL/GenBank/DDBJ databases">
        <authorList>
            <person name="de Groot N.N."/>
        </authorList>
    </citation>
    <scope>NUCLEOTIDE SEQUENCE [LARGE SCALE GENOMIC DNA]</scope>
    <source>
        <strain evidence="4 5">DSM 12271</strain>
    </source>
</reference>
<dbReference type="InterPro" id="IPR002173">
    <property type="entry name" value="Carboh/pur_kinase_PfkB_CS"/>
</dbReference>
<dbReference type="STRING" id="84698.SAMN04488528_10571"/>
<proteinExistence type="predicted"/>
<dbReference type="PANTHER" id="PTHR10584:SF166">
    <property type="entry name" value="RIBOKINASE"/>
    <property type="match status" value="1"/>
</dbReference>
<dbReference type="CDD" id="cd01941">
    <property type="entry name" value="YeiC_kinase_like"/>
    <property type="match status" value="1"/>
</dbReference>
<gene>
    <name evidence="4" type="ORF">SAMN04488528_10571</name>
</gene>
<dbReference type="OrthoDB" id="9806249at2"/>
<dbReference type="RefSeq" id="WP_090043116.1">
    <property type="nucleotide sequence ID" value="NZ_FOKI01000057.1"/>
</dbReference>